<protein>
    <submittedName>
        <fullName evidence="2">Type I toxin-antitoxin system SymE family toxin</fullName>
    </submittedName>
</protein>
<organism evidence="2 3">
    <name type="scientific">Pantoea dispersa</name>
    <dbReference type="NCBI Taxonomy" id="59814"/>
    <lineage>
        <taxon>Bacteria</taxon>
        <taxon>Pseudomonadati</taxon>
        <taxon>Pseudomonadota</taxon>
        <taxon>Gammaproteobacteria</taxon>
        <taxon>Enterobacterales</taxon>
        <taxon>Erwiniaceae</taxon>
        <taxon>Pantoea</taxon>
    </lineage>
</organism>
<dbReference type="EMBL" id="VICF01000002">
    <property type="protein sequence ID" value="TQC75919.1"/>
    <property type="molecule type" value="Genomic_DNA"/>
</dbReference>
<dbReference type="GeneID" id="67454053"/>
<evidence type="ECO:0000259" key="1">
    <source>
        <dbReference type="Pfam" id="PF08845"/>
    </source>
</evidence>
<comment type="caution">
    <text evidence="2">The sequence shown here is derived from an EMBL/GenBank/DDBJ whole genome shotgun (WGS) entry which is preliminary data.</text>
</comment>
<dbReference type="RefSeq" id="WP_088517278.1">
    <property type="nucleotide sequence ID" value="NZ_CP082347.1"/>
</dbReference>
<reference evidence="2 3" key="1">
    <citation type="submission" date="2019-06" db="EMBL/GenBank/DDBJ databases">
        <title>Pantoea dispersa Assembly.</title>
        <authorList>
            <person name="Wang J."/>
        </authorList>
    </citation>
    <scope>NUCLEOTIDE SEQUENCE [LARGE SCALE GENOMIC DNA]</scope>
    <source>
        <strain evidence="3">bio</strain>
    </source>
</reference>
<keyword evidence="3" id="KW-1185">Reference proteome</keyword>
<feature type="domain" description="Toxin SymE-like" evidence="1">
    <location>
        <begin position="17"/>
        <end position="56"/>
    </location>
</feature>
<proteinExistence type="predicted"/>
<accession>A0ABY3A143</accession>
<evidence type="ECO:0000313" key="3">
    <source>
        <dbReference type="Proteomes" id="UP000319715"/>
    </source>
</evidence>
<dbReference type="InterPro" id="IPR014944">
    <property type="entry name" value="Toxin_SymE-like"/>
</dbReference>
<gene>
    <name evidence="2" type="ORF">FK492_08490</name>
</gene>
<dbReference type="Proteomes" id="UP000319715">
    <property type="component" value="Unassembled WGS sequence"/>
</dbReference>
<name>A0ABY3A143_9GAMM</name>
<sequence length="66" mass="7337">MAEHDTKPEVSISKALRQLKVGYTSIRHECRLTGRTTRYSCYPSLNLKGNWLEEAGSRTADNPAAG</sequence>
<dbReference type="Pfam" id="PF08845">
    <property type="entry name" value="SymE_toxin"/>
    <property type="match status" value="1"/>
</dbReference>
<evidence type="ECO:0000313" key="2">
    <source>
        <dbReference type="EMBL" id="TQC75919.1"/>
    </source>
</evidence>